<gene>
    <name evidence="3" type="ORF">AVDCRST_MAG89-3024</name>
</gene>
<evidence type="ECO:0008006" key="4">
    <source>
        <dbReference type="Google" id="ProtNLM"/>
    </source>
</evidence>
<proteinExistence type="predicted"/>
<keyword evidence="2" id="KW-0732">Signal</keyword>
<dbReference type="AlphaFoldDB" id="A0A6J4M3G0"/>
<feature type="chain" id="PRO_5027107589" description="Lipoprotein" evidence="2">
    <location>
        <begin position="22"/>
        <end position="87"/>
    </location>
</feature>
<evidence type="ECO:0000256" key="1">
    <source>
        <dbReference type="SAM" id="MobiDB-lite"/>
    </source>
</evidence>
<accession>A0A6J4M3G0</accession>
<evidence type="ECO:0000313" key="3">
    <source>
        <dbReference type="EMBL" id="CAA9349035.1"/>
    </source>
</evidence>
<dbReference type="PROSITE" id="PS51257">
    <property type="entry name" value="PROKAR_LIPOPROTEIN"/>
    <property type="match status" value="1"/>
</dbReference>
<organism evidence="3">
    <name type="scientific">uncultured Gemmatimonadota bacterium</name>
    <dbReference type="NCBI Taxonomy" id="203437"/>
    <lineage>
        <taxon>Bacteria</taxon>
        <taxon>Pseudomonadati</taxon>
        <taxon>Gemmatimonadota</taxon>
        <taxon>environmental samples</taxon>
    </lineage>
</organism>
<evidence type="ECO:0000256" key="2">
    <source>
        <dbReference type="SAM" id="SignalP"/>
    </source>
</evidence>
<feature type="region of interest" description="Disordered" evidence="1">
    <location>
        <begin position="43"/>
        <end position="87"/>
    </location>
</feature>
<feature type="signal peptide" evidence="2">
    <location>
        <begin position="1"/>
        <end position="21"/>
    </location>
</feature>
<reference evidence="3" key="1">
    <citation type="submission" date="2020-02" db="EMBL/GenBank/DDBJ databases">
        <authorList>
            <person name="Meier V. D."/>
        </authorList>
    </citation>
    <scope>NUCLEOTIDE SEQUENCE</scope>
    <source>
        <strain evidence="3">AVDCRST_MAG89</strain>
    </source>
</reference>
<sequence>MMKRVFPMVMVAVLAACGGDAGEDAAAGADTTAAGATIQGVDSAAAATQAAPLPSTDSVTGAAPAPMDSTAHADSGHAAGTDSAAAH</sequence>
<protein>
    <recommendedName>
        <fullName evidence="4">Lipoprotein</fullName>
    </recommendedName>
</protein>
<dbReference type="EMBL" id="CADCTV010000631">
    <property type="protein sequence ID" value="CAA9349035.1"/>
    <property type="molecule type" value="Genomic_DNA"/>
</dbReference>
<name>A0A6J4M3G0_9BACT</name>